<dbReference type="Pfam" id="PF12833">
    <property type="entry name" value="HTH_18"/>
    <property type="match status" value="1"/>
</dbReference>
<evidence type="ECO:0000259" key="4">
    <source>
        <dbReference type="PROSITE" id="PS01124"/>
    </source>
</evidence>
<evidence type="ECO:0000256" key="1">
    <source>
        <dbReference type="ARBA" id="ARBA00023015"/>
    </source>
</evidence>
<dbReference type="SMART" id="SM00342">
    <property type="entry name" value="HTH_ARAC"/>
    <property type="match status" value="1"/>
</dbReference>
<comment type="caution">
    <text evidence="5">The sequence shown here is derived from an EMBL/GenBank/DDBJ whole genome shotgun (WGS) entry which is preliminary data.</text>
</comment>
<protein>
    <submittedName>
        <fullName evidence="5">Helix-turn-helix transcriptional regulator</fullName>
    </submittedName>
</protein>
<gene>
    <name evidence="5" type="ORF">I7822_20520</name>
</gene>
<dbReference type="SUPFAM" id="SSF46689">
    <property type="entry name" value="Homeodomain-like"/>
    <property type="match status" value="2"/>
</dbReference>
<proteinExistence type="predicted"/>
<dbReference type="PANTHER" id="PTHR43280:SF28">
    <property type="entry name" value="HTH-TYPE TRANSCRIPTIONAL ACTIVATOR RHAS"/>
    <property type="match status" value="1"/>
</dbReference>
<dbReference type="PANTHER" id="PTHR43280">
    <property type="entry name" value="ARAC-FAMILY TRANSCRIPTIONAL REGULATOR"/>
    <property type="match status" value="1"/>
</dbReference>
<dbReference type="RefSeq" id="WP_207980937.1">
    <property type="nucleotide sequence ID" value="NZ_JAGDEL010000018.1"/>
</dbReference>
<keyword evidence="6" id="KW-1185">Reference proteome</keyword>
<evidence type="ECO:0000256" key="3">
    <source>
        <dbReference type="ARBA" id="ARBA00023163"/>
    </source>
</evidence>
<accession>A0ABS3N708</accession>
<dbReference type="Proteomes" id="UP000663981">
    <property type="component" value="Unassembled WGS sequence"/>
</dbReference>
<dbReference type="EMBL" id="JAGDEL010000018">
    <property type="protein sequence ID" value="MBO1514009.1"/>
    <property type="molecule type" value="Genomic_DNA"/>
</dbReference>
<sequence>MKKHSPVISIVVPPFPTFIEGNLTSYTKGQVHPNRRNLSYFDIILVLEGELYITEEDSEWIIKKDEGLILLPKKHHYSTKACSCNTKFYWLHFYTDGKWVQGESPVILKSNIDIPNLHYHNEDYTMHLNKWQKLNDPEYIYSIIESLLKGTIEPQSISFWKNQQRFLSLLKTLEEQGSPKLAYMSLAEKIEIYLKNNFTENITNQTLSEHFHFHKNYLIRCMKKTYDCTPLEYLANYRLENAVNLLMKTNLPISAISEQCGYQNVPYFSLSFKKKFACSPLNYRKQHIGS</sequence>
<dbReference type="PROSITE" id="PS00041">
    <property type="entry name" value="HTH_ARAC_FAMILY_1"/>
    <property type="match status" value="1"/>
</dbReference>
<reference evidence="5 6" key="1">
    <citation type="submission" date="2021-03" db="EMBL/GenBank/DDBJ databases">
        <title>Whole genome sequence of Metabacillus bambusae BG109.</title>
        <authorList>
            <person name="Jeong J.W."/>
        </authorList>
    </citation>
    <scope>NUCLEOTIDE SEQUENCE [LARGE SCALE GENOMIC DNA]</scope>
    <source>
        <strain evidence="5 6">BG109</strain>
    </source>
</reference>
<keyword evidence="1" id="KW-0805">Transcription regulation</keyword>
<feature type="domain" description="HTH araC/xylS-type" evidence="4">
    <location>
        <begin position="188"/>
        <end position="286"/>
    </location>
</feature>
<evidence type="ECO:0000256" key="2">
    <source>
        <dbReference type="ARBA" id="ARBA00023125"/>
    </source>
</evidence>
<dbReference type="SUPFAM" id="SSF51215">
    <property type="entry name" value="Regulatory protein AraC"/>
    <property type="match status" value="1"/>
</dbReference>
<name>A0ABS3N708_9BACI</name>
<dbReference type="Gene3D" id="1.10.10.60">
    <property type="entry name" value="Homeodomain-like"/>
    <property type="match status" value="2"/>
</dbReference>
<dbReference type="InterPro" id="IPR018060">
    <property type="entry name" value="HTH_AraC"/>
</dbReference>
<dbReference type="InterPro" id="IPR037923">
    <property type="entry name" value="HTH-like"/>
</dbReference>
<dbReference type="PROSITE" id="PS01124">
    <property type="entry name" value="HTH_ARAC_FAMILY_2"/>
    <property type="match status" value="1"/>
</dbReference>
<organism evidence="5 6">
    <name type="scientific">Metabacillus bambusae</name>
    <dbReference type="NCBI Taxonomy" id="2795218"/>
    <lineage>
        <taxon>Bacteria</taxon>
        <taxon>Bacillati</taxon>
        <taxon>Bacillota</taxon>
        <taxon>Bacilli</taxon>
        <taxon>Bacillales</taxon>
        <taxon>Bacillaceae</taxon>
        <taxon>Metabacillus</taxon>
    </lineage>
</organism>
<evidence type="ECO:0000313" key="6">
    <source>
        <dbReference type="Proteomes" id="UP000663981"/>
    </source>
</evidence>
<keyword evidence="2" id="KW-0238">DNA-binding</keyword>
<keyword evidence="3" id="KW-0804">Transcription</keyword>
<evidence type="ECO:0000313" key="5">
    <source>
        <dbReference type="EMBL" id="MBO1514009.1"/>
    </source>
</evidence>
<dbReference type="InterPro" id="IPR009057">
    <property type="entry name" value="Homeodomain-like_sf"/>
</dbReference>
<dbReference type="InterPro" id="IPR018062">
    <property type="entry name" value="HTH_AraC-typ_CS"/>
</dbReference>